<gene>
    <name evidence="2" type="ORF">CY0110_25251</name>
</gene>
<dbReference type="EMBL" id="AAXW01000036">
    <property type="protein sequence ID" value="EAZ89803.1"/>
    <property type="molecule type" value="Genomic_DNA"/>
</dbReference>
<dbReference type="Pfam" id="PF09414">
    <property type="entry name" value="RNA_ligase"/>
    <property type="match status" value="1"/>
</dbReference>
<evidence type="ECO:0000313" key="3">
    <source>
        <dbReference type="Proteomes" id="UP000003781"/>
    </source>
</evidence>
<dbReference type="eggNOG" id="COG0073">
    <property type="taxonomic scope" value="Bacteria"/>
</dbReference>
<dbReference type="Proteomes" id="UP000003781">
    <property type="component" value="Unassembled WGS sequence"/>
</dbReference>
<dbReference type="Gene3D" id="3.30.470.30">
    <property type="entry name" value="DNA ligase/mRNA capping enzyme"/>
    <property type="match status" value="1"/>
</dbReference>
<comment type="caution">
    <text evidence="2">The sequence shown here is derived from an EMBL/GenBank/DDBJ whole genome shotgun (WGS) entry which is preliminary data.</text>
</comment>
<name>A3IUL1_9CHRO</name>
<accession>A3IUL1</accession>
<feature type="domain" description="RNA ligase" evidence="1">
    <location>
        <begin position="7"/>
        <end position="199"/>
    </location>
</feature>
<evidence type="ECO:0000259" key="1">
    <source>
        <dbReference type="Pfam" id="PF09414"/>
    </source>
</evidence>
<evidence type="ECO:0000313" key="2">
    <source>
        <dbReference type="EMBL" id="EAZ89803.1"/>
    </source>
</evidence>
<proteinExistence type="predicted"/>
<keyword evidence="3" id="KW-1185">Reference proteome</keyword>
<reference evidence="2 3" key="1">
    <citation type="submission" date="2007-03" db="EMBL/GenBank/DDBJ databases">
        <authorList>
            <person name="Stal L."/>
            <person name="Ferriera S."/>
            <person name="Johnson J."/>
            <person name="Kravitz S."/>
            <person name="Beeson K."/>
            <person name="Sutton G."/>
            <person name="Rogers Y.-H."/>
            <person name="Friedman R."/>
            <person name="Frazier M."/>
            <person name="Venter J.C."/>
        </authorList>
    </citation>
    <scope>NUCLEOTIDE SEQUENCE [LARGE SCALE GENOMIC DNA]</scope>
    <source>
        <strain evidence="2 3">CCY0110</strain>
    </source>
</reference>
<organism evidence="2 3">
    <name type="scientific">Crocosphaera chwakensis CCY0110</name>
    <dbReference type="NCBI Taxonomy" id="391612"/>
    <lineage>
        <taxon>Bacteria</taxon>
        <taxon>Bacillati</taxon>
        <taxon>Cyanobacteriota</taxon>
        <taxon>Cyanophyceae</taxon>
        <taxon>Oscillatoriophycideae</taxon>
        <taxon>Chroococcales</taxon>
        <taxon>Aphanothecaceae</taxon>
        <taxon>Crocosphaera</taxon>
        <taxon>Crocosphaera chwakensis</taxon>
    </lineage>
</organism>
<dbReference type="AlphaFoldDB" id="A3IUL1"/>
<sequence>MEVTYHAKIKLHGTNAGVQITSDGKVAAQKRSQIITPKSDNAGFATWVDQNIEYFAALKNHNHVTLYGEWCGSSIQKGVALTQIDRKIWAIFAMQYGGVNGEIAKLEIRPEKIREFLPEHEDIFVLPFYGDPITLNFGDVEQLKTASDTINQMVESVEEVDPWVKDTFGIEGVGEGLVMYPVANHVVERENYTELMFKAKGIKHQSVKQKQPVQINAEVASNIQELVDLFVTEARLQQAVTEACNGEYDIKKMGQFLKWISMDINKESVAELEASKLTWNEVNKPLMNKARNWYKNKYL</sequence>
<protein>
    <recommendedName>
        <fullName evidence="1">RNA ligase domain-containing protein</fullName>
    </recommendedName>
</protein>
<dbReference type="InterPro" id="IPR021122">
    <property type="entry name" value="RNA_ligase_dom_REL/Rnl2"/>
</dbReference>
<dbReference type="SUPFAM" id="SSF56091">
    <property type="entry name" value="DNA ligase/mRNA capping enzyme, catalytic domain"/>
    <property type="match status" value="1"/>
</dbReference>